<dbReference type="Pfam" id="PF00126">
    <property type="entry name" value="HTH_1"/>
    <property type="match status" value="1"/>
</dbReference>
<evidence type="ECO:0000256" key="2">
    <source>
        <dbReference type="ARBA" id="ARBA00023015"/>
    </source>
</evidence>
<organism evidence="6 7">
    <name type="scientific">Albidovulum sediminis</name>
    <dbReference type="NCBI Taxonomy" id="3066345"/>
    <lineage>
        <taxon>Bacteria</taxon>
        <taxon>Pseudomonadati</taxon>
        <taxon>Pseudomonadota</taxon>
        <taxon>Alphaproteobacteria</taxon>
        <taxon>Rhodobacterales</taxon>
        <taxon>Paracoccaceae</taxon>
        <taxon>Albidovulum</taxon>
    </lineage>
</organism>
<protein>
    <submittedName>
        <fullName evidence="6">LysR substrate-binding domain-containing protein</fullName>
    </submittedName>
</protein>
<dbReference type="Gene3D" id="3.40.190.10">
    <property type="entry name" value="Periplasmic binding protein-like II"/>
    <property type="match status" value="2"/>
</dbReference>
<keyword evidence="3" id="KW-0238">DNA-binding</keyword>
<dbReference type="InterPro" id="IPR036388">
    <property type="entry name" value="WH-like_DNA-bd_sf"/>
</dbReference>
<dbReference type="Pfam" id="PF03466">
    <property type="entry name" value="LysR_substrate"/>
    <property type="match status" value="1"/>
</dbReference>
<feature type="domain" description="HTH lysR-type" evidence="5">
    <location>
        <begin position="5"/>
        <end position="62"/>
    </location>
</feature>
<dbReference type="RefSeq" id="WP_261497436.1">
    <property type="nucleotide sequence ID" value="NZ_JAOCQF010000004.1"/>
</dbReference>
<dbReference type="Gene3D" id="1.10.10.10">
    <property type="entry name" value="Winged helix-like DNA-binding domain superfamily/Winged helix DNA-binding domain"/>
    <property type="match status" value="1"/>
</dbReference>
<dbReference type="PRINTS" id="PR00039">
    <property type="entry name" value="HTHLYSR"/>
</dbReference>
<keyword evidence="4" id="KW-0804">Transcription</keyword>
<dbReference type="SUPFAM" id="SSF46785">
    <property type="entry name" value="Winged helix' DNA-binding domain"/>
    <property type="match status" value="1"/>
</dbReference>
<dbReference type="InterPro" id="IPR005119">
    <property type="entry name" value="LysR_subst-bd"/>
</dbReference>
<dbReference type="Proteomes" id="UP001205601">
    <property type="component" value="Unassembled WGS sequence"/>
</dbReference>
<keyword evidence="7" id="KW-1185">Reference proteome</keyword>
<name>A0ABT2NTU4_9RHOB</name>
<dbReference type="EMBL" id="JAOCQF010000004">
    <property type="protein sequence ID" value="MCT8331528.1"/>
    <property type="molecule type" value="Genomic_DNA"/>
</dbReference>
<evidence type="ECO:0000313" key="7">
    <source>
        <dbReference type="Proteomes" id="UP001205601"/>
    </source>
</evidence>
<dbReference type="SUPFAM" id="SSF53850">
    <property type="entry name" value="Periplasmic binding protein-like II"/>
    <property type="match status" value="1"/>
</dbReference>
<dbReference type="InterPro" id="IPR058163">
    <property type="entry name" value="LysR-type_TF_proteobact-type"/>
</dbReference>
<comment type="similarity">
    <text evidence="1">Belongs to the LysR transcriptional regulatory family.</text>
</comment>
<evidence type="ECO:0000256" key="1">
    <source>
        <dbReference type="ARBA" id="ARBA00009437"/>
    </source>
</evidence>
<comment type="caution">
    <text evidence="6">The sequence shown here is derived from an EMBL/GenBank/DDBJ whole genome shotgun (WGS) entry which is preliminary data.</text>
</comment>
<dbReference type="PROSITE" id="PS50931">
    <property type="entry name" value="HTH_LYSR"/>
    <property type="match status" value="1"/>
</dbReference>
<dbReference type="InterPro" id="IPR000847">
    <property type="entry name" value="LysR_HTH_N"/>
</dbReference>
<proteinExistence type="inferred from homology"/>
<evidence type="ECO:0000259" key="5">
    <source>
        <dbReference type="PROSITE" id="PS50931"/>
    </source>
</evidence>
<dbReference type="InterPro" id="IPR036390">
    <property type="entry name" value="WH_DNA-bd_sf"/>
</dbReference>
<accession>A0ABT2NTU4</accession>
<evidence type="ECO:0000256" key="3">
    <source>
        <dbReference type="ARBA" id="ARBA00023125"/>
    </source>
</evidence>
<dbReference type="PANTHER" id="PTHR30537">
    <property type="entry name" value="HTH-TYPE TRANSCRIPTIONAL REGULATOR"/>
    <property type="match status" value="1"/>
</dbReference>
<evidence type="ECO:0000256" key="4">
    <source>
        <dbReference type="ARBA" id="ARBA00023163"/>
    </source>
</evidence>
<keyword evidence="2" id="KW-0805">Transcription regulation</keyword>
<reference evidence="7" key="1">
    <citation type="submission" date="2023-07" db="EMBL/GenBank/DDBJ databases">
        <title>Defluviimonas sediminis sp. nov., isolated from mangrove sediment.</title>
        <authorList>
            <person name="Liu L."/>
            <person name="Li J."/>
            <person name="Huang Y."/>
            <person name="Pan J."/>
            <person name="Li M."/>
        </authorList>
    </citation>
    <scope>NUCLEOTIDE SEQUENCE [LARGE SCALE GENOMIC DNA]</scope>
    <source>
        <strain evidence="7">FT324</strain>
    </source>
</reference>
<gene>
    <name evidence="6" type="ORF">N5I32_18585</name>
</gene>
<dbReference type="CDD" id="cd08432">
    <property type="entry name" value="PBP2_GcdR_TrpI_HvrB_AmpR_like"/>
    <property type="match status" value="1"/>
</dbReference>
<dbReference type="PANTHER" id="PTHR30537:SF74">
    <property type="entry name" value="HTH-TYPE TRANSCRIPTIONAL REGULATOR TRPI"/>
    <property type="match status" value="1"/>
</dbReference>
<sequence>MIANLPYTALRTFESVVRLRGFGRAAEELGVTQSAVSQHVKSLEEWLGRRLINRGGGRASPTDEGIRLAAAVAQGFGQVASLCHDLRDDTAQNLTIGLSCLPGFAYNWLFPRLINFDQLHPEFPVSIITSATLTNFTDDEADLAIRYGLGGYAGLHVEPLLAERIFPVCAPSLLEKGPPLRDVADLARHTLLVDDIADIGGSPPTWDYWAKEAGVVLPKPARTRRFGQSNMVVQAAVRGLGVALGREPLVIDALCEGTLVRPFPQMVVSQFSYWLVCPTGALKSDRIRAIRDWLVEEAQRQPEIPAGSSVAASG</sequence>
<evidence type="ECO:0000313" key="6">
    <source>
        <dbReference type="EMBL" id="MCT8331528.1"/>
    </source>
</evidence>